<name>A0A9N9J8Q8_9GLOM</name>
<reference evidence="1" key="1">
    <citation type="submission" date="2021-06" db="EMBL/GenBank/DDBJ databases">
        <authorList>
            <person name="Kallberg Y."/>
            <person name="Tangrot J."/>
            <person name="Rosling A."/>
        </authorList>
    </citation>
    <scope>NUCLEOTIDE SEQUENCE</scope>
    <source>
        <strain evidence="1">FL130A</strain>
    </source>
</reference>
<dbReference type="AlphaFoldDB" id="A0A9N9J8Q8"/>
<dbReference type="Proteomes" id="UP000789508">
    <property type="component" value="Unassembled WGS sequence"/>
</dbReference>
<keyword evidence="2" id="KW-1185">Reference proteome</keyword>
<evidence type="ECO:0000313" key="2">
    <source>
        <dbReference type="Proteomes" id="UP000789508"/>
    </source>
</evidence>
<organism evidence="1 2">
    <name type="scientific">Ambispora leptoticha</name>
    <dbReference type="NCBI Taxonomy" id="144679"/>
    <lineage>
        <taxon>Eukaryota</taxon>
        <taxon>Fungi</taxon>
        <taxon>Fungi incertae sedis</taxon>
        <taxon>Mucoromycota</taxon>
        <taxon>Glomeromycotina</taxon>
        <taxon>Glomeromycetes</taxon>
        <taxon>Archaeosporales</taxon>
        <taxon>Ambisporaceae</taxon>
        <taxon>Ambispora</taxon>
    </lineage>
</organism>
<dbReference type="EMBL" id="CAJVPS010051905">
    <property type="protein sequence ID" value="CAG8770205.1"/>
    <property type="molecule type" value="Genomic_DNA"/>
</dbReference>
<gene>
    <name evidence="1" type="ORF">ALEPTO_LOCUS14106</name>
</gene>
<protein>
    <submittedName>
        <fullName evidence="1">6298_t:CDS:1</fullName>
    </submittedName>
</protein>
<feature type="non-terminal residue" evidence="1">
    <location>
        <position position="45"/>
    </location>
</feature>
<proteinExistence type="predicted"/>
<accession>A0A9N9J8Q8</accession>
<evidence type="ECO:0000313" key="1">
    <source>
        <dbReference type="EMBL" id="CAG8770205.1"/>
    </source>
</evidence>
<feature type="non-terminal residue" evidence="1">
    <location>
        <position position="1"/>
    </location>
</feature>
<comment type="caution">
    <text evidence="1">The sequence shown here is derived from an EMBL/GenBank/DDBJ whole genome shotgun (WGS) entry which is preliminary data.</text>
</comment>
<sequence>MSSSSSSLNDSQSFLLDVYPIRHKSPSVDTLRGHLKLERTFTAKT</sequence>